<evidence type="ECO:0000313" key="2">
    <source>
        <dbReference type="Proteomes" id="UP000053593"/>
    </source>
</evidence>
<evidence type="ECO:0000313" key="1">
    <source>
        <dbReference type="EMBL" id="KIK53345.1"/>
    </source>
</evidence>
<reference evidence="1 2" key="1">
    <citation type="submission" date="2014-04" db="EMBL/GenBank/DDBJ databases">
        <title>Evolutionary Origins and Diversification of the Mycorrhizal Mutualists.</title>
        <authorList>
            <consortium name="DOE Joint Genome Institute"/>
            <consortium name="Mycorrhizal Genomics Consortium"/>
            <person name="Kohler A."/>
            <person name="Kuo A."/>
            <person name="Nagy L.G."/>
            <person name="Floudas D."/>
            <person name="Copeland A."/>
            <person name="Barry K.W."/>
            <person name="Cichocki N."/>
            <person name="Veneault-Fourrey C."/>
            <person name="LaButti K."/>
            <person name="Lindquist E.A."/>
            <person name="Lipzen A."/>
            <person name="Lundell T."/>
            <person name="Morin E."/>
            <person name="Murat C."/>
            <person name="Riley R."/>
            <person name="Ohm R."/>
            <person name="Sun H."/>
            <person name="Tunlid A."/>
            <person name="Henrissat B."/>
            <person name="Grigoriev I.V."/>
            <person name="Hibbett D.S."/>
            <person name="Martin F."/>
        </authorList>
    </citation>
    <scope>NUCLEOTIDE SEQUENCE [LARGE SCALE GENOMIC DNA]</scope>
    <source>
        <strain evidence="1 2">FD-317 M1</strain>
    </source>
</reference>
<proteinExistence type="predicted"/>
<sequence>MFKHNDMEMLEREVIERDSIGLGRGLLRGRIVWRERFWTGPKLYFFDNAHSIGAISPHE</sequence>
<protein>
    <submittedName>
        <fullName evidence="1">Uncharacterized protein</fullName>
    </submittedName>
</protein>
<dbReference type="AlphaFoldDB" id="A0A0D0ASF1"/>
<name>A0A0D0ASF1_9AGAR</name>
<keyword evidence="2" id="KW-1185">Reference proteome</keyword>
<dbReference type="HOGENOM" id="CLU_2961003_0_0_1"/>
<dbReference type="Proteomes" id="UP000053593">
    <property type="component" value="Unassembled WGS sequence"/>
</dbReference>
<dbReference type="EMBL" id="KN834830">
    <property type="protein sequence ID" value="KIK53345.1"/>
    <property type="molecule type" value="Genomic_DNA"/>
</dbReference>
<organism evidence="1 2">
    <name type="scientific">Collybiopsis luxurians FD-317 M1</name>
    <dbReference type="NCBI Taxonomy" id="944289"/>
    <lineage>
        <taxon>Eukaryota</taxon>
        <taxon>Fungi</taxon>
        <taxon>Dikarya</taxon>
        <taxon>Basidiomycota</taxon>
        <taxon>Agaricomycotina</taxon>
        <taxon>Agaricomycetes</taxon>
        <taxon>Agaricomycetidae</taxon>
        <taxon>Agaricales</taxon>
        <taxon>Marasmiineae</taxon>
        <taxon>Omphalotaceae</taxon>
        <taxon>Collybiopsis</taxon>
        <taxon>Collybiopsis luxurians</taxon>
    </lineage>
</organism>
<gene>
    <name evidence="1" type="ORF">GYMLUDRAFT_250454</name>
</gene>
<accession>A0A0D0ASF1</accession>